<gene>
    <name evidence="2" type="primary">20354224</name>
    <name evidence="1" type="ORF">GGTG_13766</name>
</gene>
<proteinExistence type="predicted"/>
<dbReference type="HOGENOM" id="CLU_2606176_0_0_1"/>
<name>J3PJS7_GAET3</name>
<accession>J3PJS7</accession>
<protein>
    <submittedName>
        <fullName evidence="1 2">Uncharacterized protein</fullName>
    </submittedName>
</protein>
<reference evidence="1" key="3">
    <citation type="submission" date="2010-09" db="EMBL/GenBank/DDBJ databases">
        <title>Annotation of Gaeumannomyces graminis var. tritici R3-111a-1.</title>
        <authorList>
            <consortium name="The Broad Institute Genome Sequencing Platform"/>
            <person name="Ma L.-J."/>
            <person name="Dead R."/>
            <person name="Young S.K."/>
            <person name="Zeng Q."/>
            <person name="Gargeya S."/>
            <person name="Fitzgerald M."/>
            <person name="Haas B."/>
            <person name="Abouelleil A."/>
            <person name="Alvarado L."/>
            <person name="Arachchi H.M."/>
            <person name="Berlin A."/>
            <person name="Brown A."/>
            <person name="Chapman S.B."/>
            <person name="Chen Z."/>
            <person name="Dunbar C."/>
            <person name="Freedman E."/>
            <person name="Gearin G."/>
            <person name="Gellesch M."/>
            <person name="Goldberg J."/>
            <person name="Griggs A."/>
            <person name="Gujja S."/>
            <person name="Heiman D."/>
            <person name="Howarth C."/>
            <person name="Larson L."/>
            <person name="Lui A."/>
            <person name="MacDonald P.J.P."/>
            <person name="Mehta T."/>
            <person name="Montmayeur A."/>
            <person name="Murphy C."/>
            <person name="Neiman D."/>
            <person name="Pearson M."/>
            <person name="Priest M."/>
            <person name="Roberts A."/>
            <person name="Saif S."/>
            <person name="Shea T."/>
            <person name="Shenoy N."/>
            <person name="Sisk P."/>
            <person name="Stolte C."/>
            <person name="Sykes S."/>
            <person name="Yandava C."/>
            <person name="Wortman J."/>
            <person name="Nusbaum C."/>
            <person name="Birren B."/>
        </authorList>
    </citation>
    <scope>NUCLEOTIDE SEQUENCE</scope>
    <source>
        <strain evidence="1">R3-111a-1</strain>
    </source>
</reference>
<reference evidence="2" key="5">
    <citation type="submission" date="2018-04" db="UniProtKB">
        <authorList>
            <consortium name="EnsemblFungi"/>
        </authorList>
    </citation>
    <scope>IDENTIFICATION</scope>
    <source>
        <strain evidence="2">R3-111a-1</strain>
    </source>
</reference>
<dbReference type="VEuPathDB" id="FungiDB:GGTG_13766"/>
<dbReference type="EMBL" id="GL385443">
    <property type="protein sequence ID" value="EJT68661.1"/>
    <property type="molecule type" value="Genomic_DNA"/>
</dbReference>
<organism evidence="1">
    <name type="scientific">Gaeumannomyces tritici (strain R3-111a-1)</name>
    <name type="common">Wheat and barley take-all root rot fungus</name>
    <name type="synonym">Gaeumannomyces graminis var. tritici</name>
    <dbReference type="NCBI Taxonomy" id="644352"/>
    <lineage>
        <taxon>Eukaryota</taxon>
        <taxon>Fungi</taxon>
        <taxon>Dikarya</taxon>
        <taxon>Ascomycota</taxon>
        <taxon>Pezizomycotina</taxon>
        <taxon>Sordariomycetes</taxon>
        <taxon>Sordariomycetidae</taxon>
        <taxon>Magnaporthales</taxon>
        <taxon>Magnaporthaceae</taxon>
        <taxon>Gaeumannomyces</taxon>
    </lineage>
</organism>
<keyword evidence="3" id="KW-1185">Reference proteome</keyword>
<reference evidence="3" key="1">
    <citation type="submission" date="2010-07" db="EMBL/GenBank/DDBJ databases">
        <title>The genome sequence of Gaeumannomyces graminis var. tritici strain R3-111a-1.</title>
        <authorList>
            <consortium name="The Broad Institute Genome Sequencing Platform"/>
            <person name="Ma L.-J."/>
            <person name="Dead R."/>
            <person name="Young S."/>
            <person name="Zeng Q."/>
            <person name="Koehrsen M."/>
            <person name="Alvarado L."/>
            <person name="Berlin A."/>
            <person name="Chapman S.B."/>
            <person name="Chen Z."/>
            <person name="Freedman E."/>
            <person name="Gellesch M."/>
            <person name="Goldberg J."/>
            <person name="Griggs A."/>
            <person name="Gujja S."/>
            <person name="Heilman E.R."/>
            <person name="Heiman D."/>
            <person name="Hepburn T."/>
            <person name="Howarth C."/>
            <person name="Jen D."/>
            <person name="Larson L."/>
            <person name="Mehta T."/>
            <person name="Neiman D."/>
            <person name="Pearson M."/>
            <person name="Roberts A."/>
            <person name="Saif S."/>
            <person name="Shea T."/>
            <person name="Shenoy N."/>
            <person name="Sisk P."/>
            <person name="Stolte C."/>
            <person name="Sykes S."/>
            <person name="Walk T."/>
            <person name="White J."/>
            <person name="Yandava C."/>
            <person name="Haas B."/>
            <person name="Nusbaum C."/>
            <person name="Birren B."/>
        </authorList>
    </citation>
    <scope>NUCLEOTIDE SEQUENCE [LARGE SCALE GENOMIC DNA]</scope>
    <source>
        <strain evidence="3">R3-111a-1</strain>
    </source>
</reference>
<evidence type="ECO:0000313" key="2">
    <source>
        <dbReference type="EnsemblFungi" id="EJT68661"/>
    </source>
</evidence>
<dbReference type="AlphaFoldDB" id="J3PJS7"/>
<dbReference type="GeneID" id="20354224"/>
<dbReference type="Proteomes" id="UP000006039">
    <property type="component" value="Unassembled WGS sequence"/>
</dbReference>
<sequence length="79" mass="8644">MRRRLISATARLPPAGPGQATALAEMSQADAADRAGRASISWGYRRGQLAWLMLSAEMPMDYDQNGSTSASRSVEFRNR</sequence>
<dbReference type="RefSeq" id="XP_009229949.1">
    <property type="nucleotide sequence ID" value="XM_009231685.1"/>
</dbReference>
<dbReference type="EnsemblFungi" id="EJT68661">
    <property type="protein sequence ID" value="EJT68661"/>
    <property type="gene ID" value="GGTG_13766"/>
</dbReference>
<evidence type="ECO:0000313" key="1">
    <source>
        <dbReference type="EMBL" id="EJT68661.1"/>
    </source>
</evidence>
<evidence type="ECO:0000313" key="3">
    <source>
        <dbReference type="Proteomes" id="UP000006039"/>
    </source>
</evidence>
<reference evidence="1" key="2">
    <citation type="submission" date="2010-07" db="EMBL/GenBank/DDBJ databases">
        <authorList>
            <consortium name="The Broad Institute Genome Sequencing Platform"/>
            <consortium name="Broad Institute Genome Sequencing Center for Infectious Disease"/>
            <person name="Ma L.-J."/>
            <person name="Dead R."/>
            <person name="Young S."/>
            <person name="Zeng Q."/>
            <person name="Koehrsen M."/>
            <person name="Alvarado L."/>
            <person name="Berlin A."/>
            <person name="Chapman S.B."/>
            <person name="Chen Z."/>
            <person name="Freedman E."/>
            <person name="Gellesch M."/>
            <person name="Goldberg J."/>
            <person name="Griggs A."/>
            <person name="Gujja S."/>
            <person name="Heilman E.R."/>
            <person name="Heiman D."/>
            <person name="Hepburn T."/>
            <person name="Howarth C."/>
            <person name="Jen D."/>
            <person name="Larson L."/>
            <person name="Mehta T."/>
            <person name="Neiman D."/>
            <person name="Pearson M."/>
            <person name="Roberts A."/>
            <person name="Saif S."/>
            <person name="Shea T."/>
            <person name="Shenoy N."/>
            <person name="Sisk P."/>
            <person name="Stolte C."/>
            <person name="Sykes S."/>
            <person name="Walk T."/>
            <person name="White J."/>
            <person name="Yandava C."/>
            <person name="Haas B."/>
            <person name="Nusbaum C."/>
            <person name="Birren B."/>
        </authorList>
    </citation>
    <scope>NUCLEOTIDE SEQUENCE</scope>
    <source>
        <strain evidence="1">R3-111a-1</strain>
    </source>
</reference>
<reference evidence="2" key="4">
    <citation type="journal article" date="2015" name="G3 (Bethesda)">
        <title>Genome sequences of three phytopathogenic species of the Magnaporthaceae family of fungi.</title>
        <authorList>
            <person name="Okagaki L.H."/>
            <person name="Nunes C.C."/>
            <person name="Sailsbery J."/>
            <person name="Clay B."/>
            <person name="Brown D."/>
            <person name="John T."/>
            <person name="Oh Y."/>
            <person name="Young N."/>
            <person name="Fitzgerald M."/>
            <person name="Haas B.J."/>
            <person name="Zeng Q."/>
            <person name="Young S."/>
            <person name="Adiconis X."/>
            <person name="Fan L."/>
            <person name="Levin J.Z."/>
            <person name="Mitchell T.K."/>
            <person name="Okubara P.A."/>
            <person name="Farman M.L."/>
            <person name="Kohn L.M."/>
            <person name="Birren B."/>
            <person name="Ma L.-J."/>
            <person name="Dean R.A."/>
        </authorList>
    </citation>
    <scope>NUCLEOTIDE SEQUENCE</scope>
    <source>
        <strain evidence="2">R3-111a-1</strain>
    </source>
</reference>